<dbReference type="InterPro" id="IPR057793">
    <property type="entry name" value="YnfU-like"/>
</dbReference>
<reference evidence="1" key="1">
    <citation type="submission" date="2024-07" db="EMBL/GenBank/DDBJ databases">
        <authorList>
            <person name="Biller S.J."/>
        </authorList>
    </citation>
    <scope>NUCLEOTIDE SEQUENCE</scope>
    <source>
        <strain evidence="1">WC2420</strain>
    </source>
</reference>
<dbReference type="NCBIfam" id="NF038384">
    <property type="entry name" value="zinc_YnfU_fam"/>
    <property type="match status" value="1"/>
</dbReference>
<proteinExistence type="predicted"/>
<dbReference type="AlphaFoldDB" id="A0AB39VLC4"/>
<protein>
    <submittedName>
        <fullName evidence="1">YnfU family zinc-binding protein</fullName>
    </submittedName>
</protein>
<dbReference type="RefSeq" id="WP_009635978.1">
    <property type="nucleotide sequence ID" value="NZ_CP165628.1"/>
</dbReference>
<gene>
    <name evidence="1" type="ORF">AB3G37_15485</name>
</gene>
<evidence type="ECO:0000313" key="1">
    <source>
        <dbReference type="EMBL" id="XDU70966.1"/>
    </source>
</evidence>
<dbReference type="Pfam" id="PF23499">
    <property type="entry name" value="YnfU"/>
    <property type="match status" value="1"/>
</dbReference>
<dbReference type="EMBL" id="CP165628">
    <property type="protein sequence ID" value="XDU70966.1"/>
    <property type="molecule type" value="Genomic_DNA"/>
</dbReference>
<organism evidence="1">
    <name type="scientific">Rouxiella sp. WC2420</name>
    <dbReference type="NCBI Taxonomy" id="3234145"/>
    <lineage>
        <taxon>Bacteria</taxon>
        <taxon>Pseudomonadati</taxon>
        <taxon>Pseudomonadota</taxon>
        <taxon>Gammaproteobacteria</taxon>
        <taxon>Enterobacterales</taxon>
        <taxon>Yersiniaceae</taxon>
        <taxon>Rouxiella</taxon>
    </lineage>
</organism>
<accession>A0AB39VLC4</accession>
<sequence length="54" mass="6012">MSFFDGLKFLTSKTTKVNCPECHASTEQISEKVRKNATLVCPKCGALFRMKDNG</sequence>
<name>A0AB39VLC4_9GAMM</name>